<feature type="region of interest" description="Disordered" evidence="10">
    <location>
        <begin position="248"/>
        <end position="268"/>
    </location>
</feature>
<evidence type="ECO:0000256" key="5">
    <source>
        <dbReference type="ARBA" id="ARBA00022741"/>
    </source>
</evidence>
<dbReference type="InterPro" id="IPR006001">
    <property type="entry name" value="Therm_gnt_kin"/>
</dbReference>
<dbReference type="EC" id="2.7.1.12" evidence="3"/>
<keyword evidence="4" id="KW-0808">Transferase</keyword>
<evidence type="ECO:0000256" key="6">
    <source>
        <dbReference type="ARBA" id="ARBA00022777"/>
    </source>
</evidence>
<evidence type="ECO:0000256" key="9">
    <source>
        <dbReference type="ARBA" id="ARBA00048090"/>
    </source>
</evidence>
<dbReference type="GO" id="GO:0005524">
    <property type="term" value="F:ATP binding"/>
    <property type="evidence" value="ECO:0007669"/>
    <property type="project" value="UniProtKB-KW"/>
</dbReference>
<dbReference type="GO" id="GO:0005737">
    <property type="term" value="C:cytoplasm"/>
    <property type="evidence" value="ECO:0007669"/>
    <property type="project" value="TreeGrafter"/>
</dbReference>
<dbReference type="RefSeq" id="XP_025346551.1">
    <property type="nucleotide sequence ID" value="XM_025495052.1"/>
</dbReference>
<dbReference type="SUPFAM" id="SSF52540">
    <property type="entry name" value="P-loop containing nucleoside triphosphate hydrolases"/>
    <property type="match status" value="1"/>
</dbReference>
<dbReference type="PANTHER" id="PTHR43442:SF3">
    <property type="entry name" value="GLUCONOKINASE-RELATED"/>
    <property type="match status" value="1"/>
</dbReference>
<dbReference type="Proteomes" id="UP000245942">
    <property type="component" value="Unassembled WGS sequence"/>
</dbReference>
<dbReference type="STRING" id="1684307.A0A316U4J0"/>
<organism evidence="12 13">
    <name type="scientific">Pseudomicrostroma glucosiphilum</name>
    <dbReference type="NCBI Taxonomy" id="1684307"/>
    <lineage>
        <taxon>Eukaryota</taxon>
        <taxon>Fungi</taxon>
        <taxon>Dikarya</taxon>
        <taxon>Basidiomycota</taxon>
        <taxon>Ustilaginomycotina</taxon>
        <taxon>Exobasidiomycetes</taxon>
        <taxon>Microstromatales</taxon>
        <taxon>Microstromatales incertae sedis</taxon>
        <taxon>Pseudomicrostroma</taxon>
    </lineage>
</organism>
<gene>
    <name evidence="12" type="ORF">BCV69DRAFT_313654</name>
</gene>
<keyword evidence="11" id="KW-0732">Signal</keyword>
<keyword evidence="13" id="KW-1185">Reference proteome</keyword>
<keyword evidence="6 12" id="KW-0418">Kinase</keyword>
<evidence type="ECO:0000256" key="8">
    <source>
        <dbReference type="ARBA" id="ARBA00029835"/>
    </source>
</evidence>
<keyword evidence="7" id="KW-0067">ATP-binding</keyword>
<keyword evidence="5" id="KW-0547">Nucleotide-binding</keyword>
<evidence type="ECO:0000313" key="12">
    <source>
        <dbReference type="EMBL" id="PWN19391.1"/>
    </source>
</evidence>
<dbReference type="Pfam" id="PF01202">
    <property type="entry name" value="SKI"/>
    <property type="match status" value="1"/>
</dbReference>
<comment type="pathway">
    <text evidence="1">Carbohydrate acid metabolism; D-gluconate degradation.</text>
</comment>
<name>A0A316U4J0_9BASI</name>
<evidence type="ECO:0000256" key="7">
    <source>
        <dbReference type="ARBA" id="ARBA00022840"/>
    </source>
</evidence>
<accession>A0A316U4J0</accession>
<dbReference type="InterPro" id="IPR031322">
    <property type="entry name" value="Shikimate/glucono_kinase"/>
</dbReference>
<proteinExistence type="inferred from homology"/>
<dbReference type="Gene3D" id="3.40.50.300">
    <property type="entry name" value="P-loop containing nucleotide triphosphate hydrolases"/>
    <property type="match status" value="2"/>
</dbReference>
<dbReference type="GO" id="GO:0005975">
    <property type="term" value="P:carbohydrate metabolic process"/>
    <property type="evidence" value="ECO:0007669"/>
    <property type="project" value="InterPro"/>
</dbReference>
<dbReference type="CDD" id="cd02021">
    <property type="entry name" value="GntK"/>
    <property type="match status" value="1"/>
</dbReference>
<dbReference type="UniPathway" id="UPA00792"/>
<evidence type="ECO:0000256" key="4">
    <source>
        <dbReference type="ARBA" id="ARBA00022679"/>
    </source>
</evidence>
<evidence type="ECO:0000256" key="2">
    <source>
        <dbReference type="ARBA" id="ARBA00008420"/>
    </source>
</evidence>
<feature type="compositionally biased region" description="Low complexity" evidence="10">
    <location>
        <begin position="248"/>
        <end position="266"/>
    </location>
</feature>
<dbReference type="AlphaFoldDB" id="A0A316U4J0"/>
<sequence length="341" mass="37421">MPRRSSCSFYSFLPLLLVTITSLYTSSSPHSTPSMSTSTTTSFTSPRPAHLIIVMGTSGSGKSTLGSHLASALSLPFVDGDDLHPKANVEKMSRGEPLRDEDREGWLKRLRERAWEIVTEGDEKREEQKHLQQEQQQQQQQPGGSSTGVGLAEDEGTSTKQRLLAEVFETSAGQGVDTRREVEEIKAQAPTADQEETSKQSKPTISTTAGASSAPTSSLSSSHRAVVIACSALKKSYRSLLRGEIDSLPTSASASPSSSTNHPTPSELRTLHIYVEVTPEELLRRMHERKGHFMKESMLKSQLETLQRPVEGEEEGVIVLQDGRQEEVLQMAVGRTEEMIM</sequence>
<feature type="region of interest" description="Disordered" evidence="10">
    <location>
        <begin position="186"/>
        <end position="223"/>
    </location>
</feature>
<protein>
    <recommendedName>
        <fullName evidence="3">gluconokinase</fullName>
        <ecNumber evidence="3">2.7.1.12</ecNumber>
    </recommendedName>
    <alternativeName>
        <fullName evidence="8">Gluconate kinase</fullName>
    </alternativeName>
</protein>
<dbReference type="OrthoDB" id="275177at2759"/>
<dbReference type="GeneID" id="37016786"/>
<dbReference type="PANTHER" id="PTHR43442">
    <property type="entry name" value="GLUCONOKINASE-RELATED"/>
    <property type="match status" value="1"/>
</dbReference>
<feature type="chain" id="PRO_5016384587" description="gluconokinase" evidence="11">
    <location>
        <begin position="28"/>
        <end position="341"/>
    </location>
</feature>
<comment type="similarity">
    <text evidence="2">Belongs to the gluconokinase GntK/GntV family.</text>
</comment>
<evidence type="ECO:0000256" key="1">
    <source>
        <dbReference type="ARBA" id="ARBA00004875"/>
    </source>
</evidence>
<dbReference type="GO" id="GO:0046316">
    <property type="term" value="F:gluconokinase activity"/>
    <property type="evidence" value="ECO:0007669"/>
    <property type="project" value="UniProtKB-EC"/>
</dbReference>
<reference evidence="12 13" key="1">
    <citation type="journal article" date="2018" name="Mol. Biol. Evol.">
        <title>Broad Genomic Sampling Reveals a Smut Pathogenic Ancestry of the Fungal Clade Ustilaginomycotina.</title>
        <authorList>
            <person name="Kijpornyongpan T."/>
            <person name="Mondo S.J."/>
            <person name="Barry K."/>
            <person name="Sandor L."/>
            <person name="Lee J."/>
            <person name="Lipzen A."/>
            <person name="Pangilinan J."/>
            <person name="LaButti K."/>
            <person name="Hainaut M."/>
            <person name="Henrissat B."/>
            <person name="Grigoriev I.V."/>
            <person name="Spatafora J.W."/>
            <person name="Aime M.C."/>
        </authorList>
    </citation>
    <scope>NUCLEOTIDE SEQUENCE [LARGE SCALE GENOMIC DNA]</scope>
    <source>
        <strain evidence="12 13">MCA 4718</strain>
    </source>
</reference>
<evidence type="ECO:0000256" key="3">
    <source>
        <dbReference type="ARBA" id="ARBA00012054"/>
    </source>
</evidence>
<feature type="signal peptide" evidence="11">
    <location>
        <begin position="1"/>
        <end position="27"/>
    </location>
</feature>
<feature type="compositionally biased region" description="Low complexity" evidence="10">
    <location>
        <begin position="206"/>
        <end position="222"/>
    </location>
</feature>
<dbReference type="InterPro" id="IPR027417">
    <property type="entry name" value="P-loop_NTPase"/>
</dbReference>
<feature type="compositionally biased region" description="Basic and acidic residues" evidence="10">
    <location>
        <begin position="121"/>
        <end position="132"/>
    </location>
</feature>
<evidence type="ECO:0000256" key="10">
    <source>
        <dbReference type="SAM" id="MobiDB-lite"/>
    </source>
</evidence>
<comment type="catalytic activity">
    <reaction evidence="9">
        <text>D-gluconate + ATP = 6-phospho-D-gluconate + ADP + H(+)</text>
        <dbReference type="Rhea" id="RHEA:19433"/>
        <dbReference type="ChEBI" id="CHEBI:15378"/>
        <dbReference type="ChEBI" id="CHEBI:18391"/>
        <dbReference type="ChEBI" id="CHEBI:30616"/>
        <dbReference type="ChEBI" id="CHEBI:58759"/>
        <dbReference type="ChEBI" id="CHEBI:456216"/>
        <dbReference type="EC" id="2.7.1.12"/>
    </reaction>
</comment>
<evidence type="ECO:0000256" key="11">
    <source>
        <dbReference type="SAM" id="SignalP"/>
    </source>
</evidence>
<evidence type="ECO:0000313" key="13">
    <source>
        <dbReference type="Proteomes" id="UP000245942"/>
    </source>
</evidence>
<feature type="region of interest" description="Disordered" evidence="10">
    <location>
        <begin position="121"/>
        <end position="158"/>
    </location>
</feature>
<dbReference type="EMBL" id="KZ819331">
    <property type="protein sequence ID" value="PWN19391.1"/>
    <property type="molecule type" value="Genomic_DNA"/>
</dbReference>